<dbReference type="Proteomes" id="UP000184010">
    <property type="component" value="Unassembled WGS sequence"/>
</dbReference>
<evidence type="ECO:0000256" key="2">
    <source>
        <dbReference type="ARBA" id="ARBA00022840"/>
    </source>
</evidence>
<dbReference type="InterPro" id="IPR035965">
    <property type="entry name" value="PAS-like_dom_sf"/>
</dbReference>
<feature type="domain" description="Sigma-54 factor interaction" evidence="6">
    <location>
        <begin position="378"/>
        <end position="607"/>
    </location>
</feature>
<dbReference type="Pfam" id="PF25601">
    <property type="entry name" value="AAA_lid_14"/>
    <property type="match status" value="1"/>
</dbReference>
<sequence length="683" mass="76662">MNFTNTQIELSNPSDFDCLFQSFNIDSELWDNILELKTEFINKNSDLRRSTIIPREIAESWLRSKNNKIDPYTKLIGKKLTKNEFENRIQRRKLLVSTASSYIKKFIPILTASNYLMSLTDENGVVLLSEGSTEIASGQHNIDIATDLSEELVGTTAHSLSIRYRKPIQIIGPYNYCNVFQDDISSATPIMDEKNNVIGALLVVQMSAKKESQDLQGHSLGWVISMGYAIENLMRVKERNISLKIMNGTLETTLSLFDEGIITIDQDGFVNHINKDGAVILGTSVDEVQNKHYTQLMKQEQVRLITDVLSGGTSVQDYETTLGTPHTEIQYLMNVKPVLDSRGESPKGAVIRLIRTEKVDKLVINRSGAKAAYHFNDIIGESTAVKNTVNIGKNIAGKAVNVLLIGESGTGKELFAQAIHNEFKSEGPFVAINCASMPRNLIESELFGYEGGAFTGAERKGRPGKIELANGGTLFLDEIGDMPLEIQPVFLRILEDKRVMRLGGSRYIPVDFRIVAATNKDLYQMVHEKTFREDLYFRLSVFKIRIPPLRDRGGDVLLLAQYFVNEISKKFNCKPPKLSAEVVRKIQEYNWPGNVRQLQNAMVYAVNMAQNGLIKLEHLPEEMMKHPPIVSSPTKSLSLKEMEKAAILEAMRVTGNNTIEASRLLGLGRTTLYRKLKEYGLEN</sequence>
<dbReference type="SUPFAM" id="SSF52540">
    <property type="entry name" value="P-loop containing nucleoside triphosphate hydrolases"/>
    <property type="match status" value="1"/>
</dbReference>
<dbReference type="FunFam" id="3.40.50.300:FF:000006">
    <property type="entry name" value="DNA-binding transcriptional regulator NtrC"/>
    <property type="match status" value="1"/>
</dbReference>
<dbReference type="CDD" id="cd00130">
    <property type="entry name" value="PAS"/>
    <property type="match status" value="1"/>
</dbReference>
<dbReference type="RefSeq" id="WP_072771482.1">
    <property type="nucleotide sequence ID" value="NZ_FRDN01000004.1"/>
</dbReference>
<dbReference type="PANTHER" id="PTHR32071">
    <property type="entry name" value="TRANSCRIPTIONAL REGULATORY PROTEIN"/>
    <property type="match status" value="1"/>
</dbReference>
<dbReference type="PROSITE" id="PS00675">
    <property type="entry name" value="SIGMA54_INTERACT_1"/>
    <property type="match status" value="1"/>
</dbReference>
<protein>
    <submittedName>
        <fullName evidence="8">Transcriptional regulator containing PAS, AAA-type ATPase, and DNA-binding Fis domains</fullName>
    </submittedName>
</protein>
<dbReference type="Gene3D" id="1.10.8.60">
    <property type="match status" value="1"/>
</dbReference>
<evidence type="ECO:0000259" key="7">
    <source>
        <dbReference type="PROSITE" id="PS50112"/>
    </source>
</evidence>
<keyword evidence="3" id="KW-0805">Transcription regulation</keyword>
<dbReference type="Pfam" id="PF02954">
    <property type="entry name" value="HTH_8"/>
    <property type="match status" value="1"/>
</dbReference>
<keyword evidence="1" id="KW-0547">Nucleotide-binding</keyword>
<dbReference type="PROSITE" id="PS00688">
    <property type="entry name" value="SIGMA54_INTERACT_3"/>
    <property type="match status" value="1"/>
</dbReference>
<evidence type="ECO:0000313" key="9">
    <source>
        <dbReference type="Proteomes" id="UP000184010"/>
    </source>
</evidence>
<dbReference type="InterPro" id="IPR025943">
    <property type="entry name" value="Sigma_54_int_dom_ATP-bd_2"/>
</dbReference>
<name>A0A1M7SIX2_9FIRM</name>
<evidence type="ECO:0000259" key="6">
    <source>
        <dbReference type="PROSITE" id="PS50045"/>
    </source>
</evidence>
<dbReference type="InterPro" id="IPR002078">
    <property type="entry name" value="Sigma_54_int"/>
</dbReference>
<dbReference type="GO" id="GO:0043565">
    <property type="term" value="F:sequence-specific DNA binding"/>
    <property type="evidence" value="ECO:0007669"/>
    <property type="project" value="InterPro"/>
</dbReference>
<accession>A0A1M7SIX2</accession>
<dbReference type="Pfam" id="PF00158">
    <property type="entry name" value="Sigma54_activat"/>
    <property type="match status" value="1"/>
</dbReference>
<dbReference type="PROSITE" id="PS00676">
    <property type="entry name" value="SIGMA54_INTERACT_2"/>
    <property type="match status" value="1"/>
</dbReference>
<dbReference type="InterPro" id="IPR013767">
    <property type="entry name" value="PAS_fold"/>
</dbReference>
<dbReference type="GO" id="GO:0006355">
    <property type="term" value="P:regulation of DNA-templated transcription"/>
    <property type="evidence" value="ECO:0007669"/>
    <property type="project" value="InterPro"/>
</dbReference>
<dbReference type="InterPro" id="IPR002197">
    <property type="entry name" value="HTH_Fis"/>
</dbReference>
<keyword evidence="2" id="KW-0067">ATP-binding</keyword>
<dbReference type="Gene3D" id="3.30.450.20">
    <property type="entry name" value="PAS domain"/>
    <property type="match status" value="1"/>
</dbReference>
<dbReference type="PRINTS" id="PR01590">
    <property type="entry name" value="HTHFIS"/>
</dbReference>
<dbReference type="Gene3D" id="3.30.450.40">
    <property type="match status" value="1"/>
</dbReference>
<keyword evidence="5" id="KW-0804">Transcription</keyword>
<dbReference type="InterPro" id="IPR058031">
    <property type="entry name" value="AAA_lid_NorR"/>
</dbReference>
<dbReference type="SMART" id="SM00382">
    <property type="entry name" value="AAA"/>
    <property type="match status" value="1"/>
</dbReference>
<dbReference type="SUPFAM" id="SSF46689">
    <property type="entry name" value="Homeodomain-like"/>
    <property type="match status" value="1"/>
</dbReference>
<reference evidence="9" key="1">
    <citation type="submission" date="2016-12" db="EMBL/GenBank/DDBJ databases">
        <authorList>
            <person name="Varghese N."/>
            <person name="Submissions S."/>
        </authorList>
    </citation>
    <scope>NUCLEOTIDE SEQUENCE [LARGE SCALE GENOMIC DNA]</scope>
    <source>
        <strain evidence="9">DSM 11544</strain>
    </source>
</reference>
<dbReference type="SUPFAM" id="SSF55785">
    <property type="entry name" value="PYP-like sensor domain (PAS domain)"/>
    <property type="match status" value="1"/>
</dbReference>
<dbReference type="PANTHER" id="PTHR32071:SF57">
    <property type="entry name" value="C4-DICARBOXYLATE TRANSPORT TRANSCRIPTIONAL REGULATORY PROTEIN DCTD"/>
    <property type="match status" value="1"/>
</dbReference>
<dbReference type="Gene3D" id="1.10.10.60">
    <property type="entry name" value="Homeodomain-like"/>
    <property type="match status" value="1"/>
</dbReference>
<evidence type="ECO:0000256" key="3">
    <source>
        <dbReference type="ARBA" id="ARBA00023015"/>
    </source>
</evidence>
<dbReference type="InterPro" id="IPR000014">
    <property type="entry name" value="PAS"/>
</dbReference>
<dbReference type="GO" id="GO:0005524">
    <property type="term" value="F:ATP binding"/>
    <property type="evidence" value="ECO:0007669"/>
    <property type="project" value="UniProtKB-KW"/>
</dbReference>
<dbReference type="Gene3D" id="3.40.50.300">
    <property type="entry name" value="P-loop containing nucleotide triphosphate hydrolases"/>
    <property type="match status" value="1"/>
</dbReference>
<gene>
    <name evidence="8" type="ORF">SAMN02745215_00925</name>
</gene>
<dbReference type="STRING" id="1121395.SAMN02745215_00925"/>
<dbReference type="InterPro" id="IPR025662">
    <property type="entry name" value="Sigma_54_int_dom_ATP-bd_1"/>
</dbReference>
<dbReference type="EMBL" id="FRDN01000004">
    <property type="protein sequence ID" value="SHN58419.1"/>
    <property type="molecule type" value="Genomic_DNA"/>
</dbReference>
<organism evidence="8 9">
    <name type="scientific">Desulfitobacterium chlororespirans DSM 11544</name>
    <dbReference type="NCBI Taxonomy" id="1121395"/>
    <lineage>
        <taxon>Bacteria</taxon>
        <taxon>Bacillati</taxon>
        <taxon>Bacillota</taxon>
        <taxon>Clostridia</taxon>
        <taxon>Eubacteriales</taxon>
        <taxon>Desulfitobacteriaceae</taxon>
        <taxon>Desulfitobacterium</taxon>
    </lineage>
</organism>
<keyword evidence="9" id="KW-1185">Reference proteome</keyword>
<dbReference type="InterPro" id="IPR029016">
    <property type="entry name" value="GAF-like_dom_sf"/>
</dbReference>
<evidence type="ECO:0000313" key="8">
    <source>
        <dbReference type="EMBL" id="SHN58419.1"/>
    </source>
</evidence>
<dbReference type="InterPro" id="IPR003593">
    <property type="entry name" value="AAA+_ATPase"/>
</dbReference>
<feature type="domain" description="PAS" evidence="7">
    <location>
        <begin position="246"/>
        <end position="309"/>
    </location>
</feature>
<dbReference type="PROSITE" id="PS50112">
    <property type="entry name" value="PAS"/>
    <property type="match status" value="1"/>
</dbReference>
<dbReference type="AlphaFoldDB" id="A0A1M7SIX2"/>
<dbReference type="Pfam" id="PF00989">
    <property type="entry name" value="PAS"/>
    <property type="match status" value="1"/>
</dbReference>
<evidence type="ECO:0000256" key="1">
    <source>
        <dbReference type="ARBA" id="ARBA00022741"/>
    </source>
</evidence>
<proteinExistence type="predicted"/>
<dbReference type="PROSITE" id="PS50045">
    <property type="entry name" value="SIGMA54_INTERACT_4"/>
    <property type="match status" value="1"/>
</dbReference>
<dbReference type="CDD" id="cd00009">
    <property type="entry name" value="AAA"/>
    <property type="match status" value="1"/>
</dbReference>
<dbReference type="InterPro" id="IPR009057">
    <property type="entry name" value="Homeodomain-like_sf"/>
</dbReference>
<evidence type="ECO:0000256" key="5">
    <source>
        <dbReference type="ARBA" id="ARBA00023163"/>
    </source>
</evidence>
<dbReference type="InterPro" id="IPR025944">
    <property type="entry name" value="Sigma_54_int_dom_CS"/>
</dbReference>
<evidence type="ECO:0000256" key="4">
    <source>
        <dbReference type="ARBA" id="ARBA00023125"/>
    </source>
</evidence>
<dbReference type="InterPro" id="IPR027417">
    <property type="entry name" value="P-loop_NTPase"/>
</dbReference>
<keyword evidence="4 8" id="KW-0238">DNA-binding</keyword>